<accession>A0A1V6NCK5</accession>
<dbReference type="STRING" id="60169.A0A1V6NCK5"/>
<dbReference type="AlphaFoldDB" id="A0A1V6NCK5"/>
<protein>
    <submittedName>
        <fullName evidence="1">Uncharacterized protein</fullName>
    </submittedName>
</protein>
<dbReference type="EMBL" id="MDYM01000013">
    <property type="protein sequence ID" value="OQD62292.1"/>
    <property type="molecule type" value="Genomic_DNA"/>
</dbReference>
<comment type="caution">
    <text evidence="1">The sequence shown here is derived from an EMBL/GenBank/DDBJ whole genome shotgun (WGS) entry which is preliminary data.</text>
</comment>
<dbReference type="Proteomes" id="UP000191408">
    <property type="component" value="Unassembled WGS sequence"/>
</dbReference>
<organism evidence="1 2">
    <name type="scientific">Penicillium polonicum</name>
    <dbReference type="NCBI Taxonomy" id="60169"/>
    <lineage>
        <taxon>Eukaryota</taxon>
        <taxon>Fungi</taxon>
        <taxon>Dikarya</taxon>
        <taxon>Ascomycota</taxon>
        <taxon>Pezizomycotina</taxon>
        <taxon>Eurotiomycetes</taxon>
        <taxon>Eurotiomycetidae</taxon>
        <taxon>Eurotiales</taxon>
        <taxon>Aspergillaceae</taxon>
        <taxon>Penicillium</taxon>
    </lineage>
</organism>
<keyword evidence="2" id="KW-1185">Reference proteome</keyword>
<evidence type="ECO:0000313" key="2">
    <source>
        <dbReference type="Proteomes" id="UP000191408"/>
    </source>
</evidence>
<evidence type="ECO:0000313" key="1">
    <source>
        <dbReference type="EMBL" id="OQD62292.1"/>
    </source>
</evidence>
<gene>
    <name evidence="1" type="ORF">PENPOL_c013G04103</name>
</gene>
<sequence length="135" mass="14877">MPSVTYTELQAGVENAPWKDLFGTFAEELSLQRCYIGKISCGTDDISIKAIDGRTKPSEYVTFDAAKNGLSFREWVNRLSPVLSSFAPSTFSSTYEDQGAWFDKMIPTISTSSNSVTCDCGDKGDWGICHFGCDR</sequence>
<name>A0A1V6NCK5_PENPO</name>
<proteinExistence type="predicted"/>
<reference evidence="2" key="1">
    <citation type="journal article" date="2017" name="Nat. Microbiol.">
        <title>Global analysis of biosynthetic gene clusters reveals vast potential of secondary metabolite production in Penicillium species.</title>
        <authorList>
            <person name="Nielsen J.C."/>
            <person name="Grijseels S."/>
            <person name="Prigent S."/>
            <person name="Ji B."/>
            <person name="Dainat J."/>
            <person name="Nielsen K.F."/>
            <person name="Frisvad J.C."/>
            <person name="Workman M."/>
            <person name="Nielsen J."/>
        </authorList>
    </citation>
    <scope>NUCLEOTIDE SEQUENCE [LARGE SCALE GENOMIC DNA]</scope>
    <source>
        <strain evidence="2">IBT 4502</strain>
    </source>
</reference>